<dbReference type="Pfam" id="PF08849">
    <property type="entry name" value="BrxA"/>
    <property type="match status" value="1"/>
</dbReference>
<dbReference type="OrthoDB" id="981635at2"/>
<accession>K0NJI7</accession>
<name>K0NJI7_DESTT</name>
<sequence length="211" mass="24775">MGLHNKNGSLPKYRMSFTVGGLFYQESVSAAELYLKIKDWAKVREKILKTNLFQARTSNSLERICREVLSRLKNLSSEQLKIIHDGSRQEQLQILWISVCKRYDFIRDFAVEVIREKFLLMNYSITDEDYTIFFDTKAEWHKNLGKLKDSTKKKLKQVLFRILRQAEITSERNIILPAILTKRVARALFTDKSGIYLVLPVSDTDFKEFIK</sequence>
<dbReference type="EMBL" id="FO203503">
    <property type="protein sequence ID" value="CCK81025.1"/>
    <property type="molecule type" value="Genomic_DNA"/>
</dbReference>
<proteinExistence type="predicted"/>
<reference evidence="1 2" key="1">
    <citation type="journal article" date="2013" name="Environ. Microbiol.">
        <title>Complete genome, catabolic sub-proteomes and key-metabolites of Desulfobacula toluolica Tol2, a marine, aromatic compound-degrading, sulfate-reducing bacterium.</title>
        <authorList>
            <person name="Wohlbrand L."/>
            <person name="Jacob J.H."/>
            <person name="Kube M."/>
            <person name="Mussmann M."/>
            <person name="Jarling R."/>
            <person name="Beck A."/>
            <person name="Amann R."/>
            <person name="Wilkes H."/>
            <person name="Reinhardt R."/>
            <person name="Rabus R."/>
        </authorList>
    </citation>
    <scope>NUCLEOTIDE SEQUENCE [LARGE SCALE GENOMIC DNA]</scope>
    <source>
        <strain evidence="2">DSM 7467 / Tol2</strain>
    </source>
</reference>
<dbReference type="KEGG" id="dto:TOL2_C28650"/>
<dbReference type="Proteomes" id="UP000007347">
    <property type="component" value="Chromosome"/>
</dbReference>
<dbReference type="InterPro" id="IPR023137">
    <property type="entry name" value="BrxA_sf"/>
</dbReference>
<evidence type="ECO:0000313" key="2">
    <source>
        <dbReference type="Proteomes" id="UP000007347"/>
    </source>
</evidence>
<evidence type="ECO:0000313" key="1">
    <source>
        <dbReference type="EMBL" id="CCK81025.1"/>
    </source>
</evidence>
<dbReference type="STRING" id="651182.TOL2_C28650"/>
<organism evidence="1 2">
    <name type="scientific">Desulfobacula toluolica (strain DSM 7467 / Tol2)</name>
    <dbReference type="NCBI Taxonomy" id="651182"/>
    <lineage>
        <taxon>Bacteria</taxon>
        <taxon>Pseudomonadati</taxon>
        <taxon>Thermodesulfobacteriota</taxon>
        <taxon>Desulfobacteria</taxon>
        <taxon>Desulfobacterales</taxon>
        <taxon>Desulfobacteraceae</taxon>
        <taxon>Desulfobacula</taxon>
    </lineage>
</organism>
<dbReference type="InterPro" id="IPR014948">
    <property type="entry name" value="BrxA"/>
</dbReference>
<dbReference type="Gene3D" id="1.10.3540.10">
    <property type="entry name" value="uncharacterized protein from magnetospirillum magneticum domain"/>
    <property type="match status" value="1"/>
</dbReference>
<dbReference type="AlphaFoldDB" id="K0NJI7"/>
<protein>
    <submittedName>
        <fullName evidence="1">Conserved uncharacterized protein, DUF1819</fullName>
    </submittedName>
</protein>
<dbReference type="RefSeq" id="WP_014958236.1">
    <property type="nucleotide sequence ID" value="NC_018645.1"/>
</dbReference>
<gene>
    <name evidence="1" type="ordered locus">TOL2_C28650</name>
</gene>
<dbReference type="HOGENOM" id="CLU_112445_1_0_7"/>
<keyword evidence="2" id="KW-1185">Reference proteome</keyword>